<dbReference type="OrthoDB" id="10548660at2759"/>
<dbReference type="InterPro" id="IPR011502">
    <property type="entry name" value="Nucleoporin_Nup85"/>
</dbReference>
<dbReference type="KEGG" id="cme:CYME_CMO043C"/>
<keyword evidence="1" id="KW-0653">Protein transport</keyword>
<dbReference type="Gramene" id="CMO043CT">
    <property type="protein sequence ID" value="CMO043CT"/>
    <property type="gene ID" value="CMO043C"/>
</dbReference>
<dbReference type="AlphaFoldDB" id="M1VES8"/>
<gene>
    <name evidence="2" type="ORF">CYME_CMO043C</name>
</gene>
<name>M1VES8_CYAM1</name>
<proteinExistence type="inferred from homology"/>
<dbReference type="RefSeq" id="XP_005537468.1">
    <property type="nucleotide sequence ID" value="XM_005537411.1"/>
</dbReference>
<keyword evidence="1" id="KW-0811">Translocation</keyword>
<dbReference type="Pfam" id="PF07575">
    <property type="entry name" value="Nucleopor_Nup85"/>
    <property type="match status" value="1"/>
</dbReference>
<keyword evidence="3" id="KW-1185">Reference proteome</keyword>
<evidence type="ECO:0000313" key="3">
    <source>
        <dbReference type="Proteomes" id="UP000007014"/>
    </source>
</evidence>
<reference evidence="2 3" key="1">
    <citation type="journal article" date="2004" name="Nature">
        <title>Genome sequence of the ultrasmall unicellular red alga Cyanidioschyzon merolae 10D.</title>
        <authorList>
            <person name="Matsuzaki M."/>
            <person name="Misumi O."/>
            <person name="Shin-i T."/>
            <person name="Maruyama S."/>
            <person name="Takahara M."/>
            <person name="Miyagishima S."/>
            <person name="Mori T."/>
            <person name="Nishida K."/>
            <person name="Yagisawa F."/>
            <person name="Nishida K."/>
            <person name="Yoshida Y."/>
            <person name="Nishimura Y."/>
            <person name="Nakao S."/>
            <person name="Kobayashi T."/>
            <person name="Momoyama Y."/>
            <person name="Higashiyama T."/>
            <person name="Minoda A."/>
            <person name="Sano M."/>
            <person name="Nomoto H."/>
            <person name="Oishi K."/>
            <person name="Hayashi H."/>
            <person name="Ohta F."/>
            <person name="Nishizaka S."/>
            <person name="Haga S."/>
            <person name="Miura S."/>
            <person name="Morishita T."/>
            <person name="Kabeya Y."/>
            <person name="Terasawa K."/>
            <person name="Suzuki Y."/>
            <person name="Ishii Y."/>
            <person name="Asakawa S."/>
            <person name="Takano H."/>
            <person name="Ohta N."/>
            <person name="Kuroiwa H."/>
            <person name="Tanaka K."/>
            <person name="Shimizu N."/>
            <person name="Sugano S."/>
            <person name="Sato N."/>
            <person name="Nozaki H."/>
            <person name="Ogasawara N."/>
            <person name="Kohara Y."/>
            <person name="Kuroiwa T."/>
        </authorList>
    </citation>
    <scope>NUCLEOTIDE SEQUENCE [LARGE SCALE GENOMIC DNA]</scope>
    <source>
        <strain evidence="2 3">10D</strain>
    </source>
</reference>
<evidence type="ECO:0000313" key="2">
    <source>
        <dbReference type="EMBL" id="BAM81432.1"/>
    </source>
</evidence>
<keyword evidence="1" id="KW-0539">Nucleus</keyword>
<comment type="subcellular location">
    <subcellularLocation>
        <location evidence="1">Nucleus</location>
        <location evidence="1">Nuclear pore complex</location>
    </subcellularLocation>
</comment>
<dbReference type="HOGENOM" id="CLU_403549_0_0_1"/>
<accession>M1VES8</accession>
<dbReference type="GO" id="GO:0031965">
    <property type="term" value="C:nuclear membrane"/>
    <property type="evidence" value="ECO:0007669"/>
    <property type="project" value="UniProtKB-UniRule"/>
</dbReference>
<reference evidence="2 3" key="2">
    <citation type="journal article" date="2007" name="BMC Biol.">
        <title>A 100%-complete sequence reveals unusually simple genomic features in the hot-spring red alga Cyanidioschyzon merolae.</title>
        <authorList>
            <person name="Nozaki H."/>
            <person name="Takano H."/>
            <person name="Misumi O."/>
            <person name="Terasawa K."/>
            <person name="Matsuzaki M."/>
            <person name="Maruyama S."/>
            <person name="Nishida K."/>
            <person name="Yagisawa F."/>
            <person name="Yoshida Y."/>
            <person name="Fujiwara T."/>
            <person name="Takio S."/>
            <person name="Tamura K."/>
            <person name="Chung S.J."/>
            <person name="Nakamura S."/>
            <person name="Kuroiwa H."/>
            <person name="Tanaka K."/>
            <person name="Sato N."/>
            <person name="Kuroiwa T."/>
        </authorList>
    </citation>
    <scope>NUCLEOTIDE SEQUENCE [LARGE SCALE GENOMIC DNA]</scope>
    <source>
        <strain evidence="2 3">10D</strain>
    </source>
</reference>
<keyword evidence="1" id="KW-0813">Transport</keyword>
<comment type="function">
    <text evidence="1">Functions as a component of the nuclear pore complex (NPC).</text>
</comment>
<keyword evidence="1" id="KW-0472">Membrane</keyword>
<keyword evidence="1" id="KW-0906">Nuclear pore complex</keyword>
<dbReference type="GeneID" id="16995558"/>
<comment type="subunit">
    <text evidence="1">Component of the nuclear pore complex (NPC).</text>
</comment>
<dbReference type="GO" id="GO:0015031">
    <property type="term" value="P:protein transport"/>
    <property type="evidence" value="ECO:0007669"/>
    <property type="project" value="UniProtKB-KW"/>
</dbReference>
<evidence type="ECO:0000256" key="1">
    <source>
        <dbReference type="RuleBase" id="RU365073"/>
    </source>
</evidence>
<comment type="similarity">
    <text evidence="1">Belongs to the nucleoporin Nup85 family.</text>
</comment>
<protein>
    <recommendedName>
        <fullName evidence="1">Nuclear pore complex protein Nup85</fullName>
    </recommendedName>
</protein>
<organism evidence="2 3">
    <name type="scientific">Cyanidioschyzon merolae (strain NIES-3377 / 10D)</name>
    <name type="common">Unicellular red alga</name>
    <dbReference type="NCBI Taxonomy" id="280699"/>
    <lineage>
        <taxon>Eukaryota</taxon>
        <taxon>Rhodophyta</taxon>
        <taxon>Bangiophyceae</taxon>
        <taxon>Cyanidiales</taxon>
        <taxon>Cyanidiaceae</taxon>
        <taxon>Cyanidioschyzon</taxon>
    </lineage>
</organism>
<keyword evidence="1" id="KW-0509">mRNA transport</keyword>
<dbReference type="GO" id="GO:0051028">
    <property type="term" value="P:mRNA transport"/>
    <property type="evidence" value="ECO:0007669"/>
    <property type="project" value="UniProtKB-KW"/>
</dbReference>
<sequence>MQVFQNGSLTPTAQLVCGGYAIWRCFRDQPGVRSSRERHVAWKSYVDLVEQVSAQSTSAHGLEASDCGSSEEARVLASLPALGGIWRLAQALLFCDEPLENVLSIDECLHQWYAGVSTAEPEHPESAPSERSGTLDWRAVHRACAQGRPSAALELLGAALSKSRNDRAGGDTQLLDATSVLELVAAALHEAPETLTAPNWRQWQEACAVAAETLSQLGANGRNIDGLHEANQLLKCLSGEEEFSLDVVRNWADDFIAHVLYGRGSYEDERSFAALSSKAAKSACLRFPLASPAEYLDTIREGSLEPAAVLYWISNAIAMGHFEEAIVALTLFPFGIWHAVHMADTCSPPSGMTSIAGPLMQRYADTLMERTEFTDYWRMTLRYRTSFAAANAVSGMLLALIPSSLHSLREQRLFEAEAIRMMHRAGVATLEREALGDALHAARARLLEANAIWPAAFYEWVLLGQKEKALRCCTAQMRRLEIGDSVRLPDMMWFLAQKQSLLDAFEAALQDRPAPASVGQQRRQILAALAFLPDYAQFYELILCKLRGIFLSDEQILEMLQRASRMFSSTDLPACLRRQLLEIVIQHILPQCAARNVSPGHEITYALFDTCLWMSTDVHTSASVTESSSEASACVAPESRMDDASRHGAAANDHEVDQPSIRHDWLSALAQWNALWVQAFTA</sequence>
<dbReference type="Proteomes" id="UP000007014">
    <property type="component" value="Chromosome 15"/>
</dbReference>
<dbReference type="EMBL" id="AP006497">
    <property type="protein sequence ID" value="BAM81432.1"/>
    <property type="molecule type" value="Genomic_DNA"/>
</dbReference>
<dbReference type="GO" id="GO:0005643">
    <property type="term" value="C:nuclear pore"/>
    <property type="evidence" value="ECO:0007669"/>
    <property type="project" value="UniProtKB-SubCell"/>
</dbReference>